<gene>
    <name evidence="2" type="ORF">SAMN04488006_0732</name>
</gene>
<feature type="chain" id="PRO_5011630777" evidence="1">
    <location>
        <begin position="21"/>
        <end position="126"/>
    </location>
</feature>
<dbReference type="OrthoDB" id="982927at2"/>
<evidence type="ECO:0000256" key="1">
    <source>
        <dbReference type="SAM" id="SignalP"/>
    </source>
</evidence>
<accession>A0A1I6NZ03</accession>
<dbReference type="AlphaFoldDB" id="A0A1I6NZ03"/>
<evidence type="ECO:0000313" key="3">
    <source>
        <dbReference type="Proteomes" id="UP000199312"/>
    </source>
</evidence>
<keyword evidence="1" id="KW-0732">Signal</keyword>
<keyword evidence="3" id="KW-1185">Reference proteome</keyword>
<dbReference type="EMBL" id="FOZP01000001">
    <property type="protein sequence ID" value="SFS33167.1"/>
    <property type="molecule type" value="Genomic_DNA"/>
</dbReference>
<protein>
    <submittedName>
        <fullName evidence="2">Uncharacterized protein</fullName>
    </submittedName>
</protein>
<proteinExistence type="predicted"/>
<sequence>MKKWFFLSIICLLSVHYCFATEGIDKTVQIKSNISQTKISKLQKDTGFTFVASTIITSIAENESSLQESSQSQISTFKNNSNNFSLFLKITEEIYSSTFSQYTTAFYNFLIKYRKTDLIYPFHYFW</sequence>
<feature type="signal peptide" evidence="1">
    <location>
        <begin position="1"/>
        <end position="20"/>
    </location>
</feature>
<organism evidence="2 3">
    <name type="scientific">Lutibacter maritimus</name>
    <dbReference type="NCBI Taxonomy" id="593133"/>
    <lineage>
        <taxon>Bacteria</taxon>
        <taxon>Pseudomonadati</taxon>
        <taxon>Bacteroidota</taxon>
        <taxon>Flavobacteriia</taxon>
        <taxon>Flavobacteriales</taxon>
        <taxon>Flavobacteriaceae</taxon>
        <taxon>Lutibacter</taxon>
    </lineage>
</organism>
<reference evidence="3" key="1">
    <citation type="submission" date="2016-10" db="EMBL/GenBank/DDBJ databases">
        <authorList>
            <person name="Varghese N."/>
            <person name="Submissions S."/>
        </authorList>
    </citation>
    <scope>NUCLEOTIDE SEQUENCE [LARGE SCALE GENOMIC DNA]</scope>
    <source>
        <strain evidence="3">DSM 24450</strain>
    </source>
</reference>
<dbReference type="RefSeq" id="WP_090222745.1">
    <property type="nucleotide sequence ID" value="NZ_FOZP01000001.1"/>
</dbReference>
<dbReference type="Proteomes" id="UP000199312">
    <property type="component" value="Unassembled WGS sequence"/>
</dbReference>
<evidence type="ECO:0000313" key="2">
    <source>
        <dbReference type="EMBL" id="SFS33167.1"/>
    </source>
</evidence>
<name>A0A1I6NZ03_9FLAO</name>